<name>A0A0A8YLU0_ARUDO</name>
<proteinExistence type="predicted"/>
<feature type="domain" description="FBD" evidence="1">
    <location>
        <begin position="61"/>
        <end position="100"/>
    </location>
</feature>
<dbReference type="InterPro" id="IPR055411">
    <property type="entry name" value="LRR_FXL15/At3g58940/PEG3-like"/>
</dbReference>
<organism evidence="3">
    <name type="scientific">Arundo donax</name>
    <name type="common">Giant reed</name>
    <name type="synonym">Donax arundinaceus</name>
    <dbReference type="NCBI Taxonomy" id="35708"/>
    <lineage>
        <taxon>Eukaryota</taxon>
        <taxon>Viridiplantae</taxon>
        <taxon>Streptophyta</taxon>
        <taxon>Embryophyta</taxon>
        <taxon>Tracheophyta</taxon>
        <taxon>Spermatophyta</taxon>
        <taxon>Magnoliopsida</taxon>
        <taxon>Liliopsida</taxon>
        <taxon>Poales</taxon>
        <taxon>Poaceae</taxon>
        <taxon>PACMAD clade</taxon>
        <taxon>Arundinoideae</taxon>
        <taxon>Arundineae</taxon>
        <taxon>Arundo</taxon>
    </lineage>
</organism>
<dbReference type="PANTHER" id="PTHR32141">
    <property type="match status" value="1"/>
</dbReference>
<accession>A0A0A8YLU0</accession>
<reference evidence="3" key="1">
    <citation type="submission" date="2014-09" db="EMBL/GenBank/DDBJ databases">
        <authorList>
            <person name="Magalhaes I.L.F."/>
            <person name="Oliveira U."/>
            <person name="Santos F.R."/>
            <person name="Vidigal T.H.D.A."/>
            <person name="Brescovit A.D."/>
            <person name="Santos A.J."/>
        </authorList>
    </citation>
    <scope>NUCLEOTIDE SEQUENCE</scope>
    <source>
        <tissue evidence="3">Shoot tissue taken approximately 20 cm above the soil surface</tissue>
    </source>
</reference>
<dbReference type="Pfam" id="PF08387">
    <property type="entry name" value="FBD"/>
    <property type="match status" value="1"/>
</dbReference>
<dbReference type="InterPro" id="IPR055302">
    <property type="entry name" value="F-box_dom-containing"/>
</dbReference>
<dbReference type="InterPro" id="IPR006566">
    <property type="entry name" value="FBD"/>
</dbReference>
<evidence type="ECO:0000259" key="1">
    <source>
        <dbReference type="Pfam" id="PF08387"/>
    </source>
</evidence>
<dbReference type="EMBL" id="GBRH01270676">
    <property type="protein sequence ID" value="JAD27219.1"/>
    <property type="molecule type" value="Transcribed_RNA"/>
</dbReference>
<evidence type="ECO:0000259" key="2">
    <source>
        <dbReference type="Pfam" id="PF24758"/>
    </source>
</evidence>
<dbReference type="PANTHER" id="PTHR32141:SF96">
    <property type="entry name" value="OS01G0730100 PROTEIN"/>
    <property type="match status" value="1"/>
</dbReference>
<dbReference type="AlphaFoldDB" id="A0A0A8YLU0"/>
<feature type="domain" description="F-box/LRR-repeat protein 15/At3g58940/PEG3-like LRR" evidence="2">
    <location>
        <begin position="1"/>
        <end position="38"/>
    </location>
</feature>
<protein>
    <submittedName>
        <fullName evidence="3">Uncharacterized protein</fullName>
    </submittedName>
</protein>
<sequence length="178" mass="21223">MMPSLKTLAVELKHRSTGYVNWLMQLLELFPCLETLYIRSEIGPMNQAAAPQSWNVLRSVPCVGNHLEKVVFEVYRGHEWQRDLAKFLHRRSGFLKAMEFHCMDDPRTGFISSPPSEQWVRKQQKLLCLDTRASMDAGFLFFKHHLPSNHHDICRHHYRDISLRKWYERNYYNNLYEV</sequence>
<dbReference type="Pfam" id="PF24758">
    <property type="entry name" value="LRR_At5g56370"/>
    <property type="match status" value="1"/>
</dbReference>
<reference evidence="3" key="2">
    <citation type="journal article" date="2015" name="Data Brief">
        <title>Shoot transcriptome of the giant reed, Arundo donax.</title>
        <authorList>
            <person name="Barrero R.A."/>
            <person name="Guerrero F.D."/>
            <person name="Moolhuijzen P."/>
            <person name="Goolsby J.A."/>
            <person name="Tidwell J."/>
            <person name="Bellgard S.E."/>
            <person name="Bellgard M.I."/>
        </authorList>
    </citation>
    <scope>NUCLEOTIDE SEQUENCE</scope>
    <source>
        <tissue evidence="3">Shoot tissue taken approximately 20 cm above the soil surface</tissue>
    </source>
</reference>
<evidence type="ECO:0000313" key="3">
    <source>
        <dbReference type="EMBL" id="JAD27219.1"/>
    </source>
</evidence>